<dbReference type="Pfam" id="PF00497">
    <property type="entry name" value="SBP_bac_3"/>
    <property type="match status" value="1"/>
</dbReference>
<dbReference type="SUPFAM" id="SSF53850">
    <property type="entry name" value="Periplasmic binding protein-like II"/>
    <property type="match status" value="1"/>
</dbReference>
<evidence type="ECO:0000256" key="2">
    <source>
        <dbReference type="SAM" id="SignalP"/>
    </source>
</evidence>
<sequence>MTSPCRSAELLLVVLLLAAPAAAAEPGDLRVCADPGNLPFSNRAGEGFENRIAALLGRDLGRAIAYTWWAQRRGFVRNTLKAGTCDVVMGVPKGFEPVLTTQPYYRSSYVFVTRTGDGPWIASLDDPDLRHLRIGVQLVGDDGATSPPGLALSRRGIIANVRGFPVYGDHRAAVPAAPIVDAVAAGEIDLAIVWGPLAGYLARHAPVALTLTPVSPLVDRPMLPMLFDIAIGVRREDKALRDELSQALARNRVAIDAILDDYGVPRLPTVVSAARP</sequence>
<dbReference type="SMART" id="SM00062">
    <property type="entry name" value="PBPb"/>
    <property type="match status" value="1"/>
</dbReference>
<dbReference type="RefSeq" id="WP_418161049.1">
    <property type="nucleotide sequence ID" value="NZ_JBBLZC010000023.1"/>
</dbReference>
<dbReference type="Gene3D" id="3.40.190.10">
    <property type="entry name" value="Periplasmic binding protein-like II"/>
    <property type="match status" value="2"/>
</dbReference>
<keyword evidence="1 2" id="KW-0732">Signal</keyword>
<comment type="caution">
    <text evidence="4">The sequence shown here is derived from an EMBL/GenBank/DDBJ whole genome shotgun (WGS) entry which is preliminary data.</text>
</comment>
<evidence type="ECO:0000259" key="3">
    <source>
        <dbReference type="SMART" id="SM00062"/>
    </source>
</evidence>
<dbReference type="NCBIfam" id="TIGR03871">
    <property type="entry name" value="ABC_peri_MoxJ_2"/>
    <property type="match status" value="1"/>
</dbReference>
<dbReference type="PANTHER" id="PTHR35936:SF17">
    <property type="entry name" value="ARGININE-BINDING EXTRACELLULAR PROTEIN ARTP"/>
    <property type="match status" value="1"/>
</dbReference>
<name>A0ABU8XWD5_9PROT</name>
<dbReference type="InterPro" id="IPR022448">
    <property type="entry name" value="Quinoprotein_dehydrogenase"/>
</dbReference>
<evidence type="ECO:0000313" key="5">
    <source>
        <dbReference type="Proteomes" id="UP001375743"/>
    </source>
</evidence>
<proteinExistence type="predicted"/>
<dbReference type="Proteomes" id="UP001375743">
    <property type="component" value="Unassembled WGS sequence"/>
</dbReference>
<organism evidence="4 5">
    <name type="scientific">Benzoatithermus flavus</name>
    <dbReference type="NCBI Taxonomy" id="3108223"/>
    <lineage>
        <taxon>Bacteria</taxon>
        <taxon>Pseudomonadati</taxon>
        <taxon>Pseudomonadota</taxon>
        <taxon>Alphaproteobacteria</taxon>
        <taxon>Geminicoccales</taxon>
        <taxon>Geminicoccaceae</taxon>
        <taxon>Benzoatithermus</taxon>
    </lineage>
</organism>
<dbReference type="EMBL" id="JBBLZC010000023">
    <property type="protein sequence ID" value="MEK0085201.1"/>
    <property type="molecule type" value="Genomic_DNA"/>
</dbReference>
<evidence type="ECO:0000256" key="1">
    <source>
        <dbReference type="ARBA" id="ARBA00022729"/>
    </source>
</evidence>
<feature type="signal peptide" evidence="2">
    <location>
        <begin position="1"/>
        <end position="23"/>
    </location>
</feature>
<dbReference type="InterPro" id="IPR001638">
    <property type="entry name" value="Solute-binding_3/MltF_N"/>
</dbReference>
<accession>A0ABU8XWD5</accession>
<feature type="chain" id="PRO_5046788033" evidence="2">
    <location>
        <begin position="24"/>
        <end position="276"/>
    </location>
</feature>
<reference evidence="4 5" key="1">
    <citation type="submission" date="2024-01" db="EMBL/GenBank/DDBJ databases">
        <title>Multi-omics insights into the function and evolution of sodium benzoate biodegradation pathways in Benzoatithermus flavus gen. nov., sp. nov. from hot spring.</title>
        <authorList>
            <person name="Hu C.-J."/>
            <person name="Li W.-J."/>
        </authorList>
    </citation>
    <scope>NUCLEOTIDE SEQUENCE [LARGE SCALE GENOMIC DNA]</scope>
    <source>
        <strain evidence="4 5">SYSU G07066</strain>
    </source>
</reference>
<keyword evidence="5" id="KW-1185">Reference proteome</keyword>
<dbReference type="PANTHER" id="PTHR35936">
    <property type="entry name" value="MEMBRANE-BOUND LYTIC MUREIN TRANSGLYCOSYLASE F"/>
    <property type="match status" value="1"/>
</dbReference>
<feature type="domain" description="Solute-binding protein family 3/N-terminal" evidence="3">
    <location>
        <begin position="28"/>
        <end position="266"/>
    </location>
</feature>
<protein>
    <submittedName>
        <fullName evidence="4">Substrate-binding domain-containing protein</fullName>
    </submittedName>
</protein>
<evidence type="ECO:0000313" key="4">
    <source>
        <dbReference type="EMBL" id="MEK0085201.1"/>
    </source>
</evidence>
<gene>
    <name evidence="4" type="ORF">U1T56_18765</name>
</gene>